<dbReference type="EMBL" id="JAJJHW010000095">
    <property type="protein sequence ID" value="KAH8387853.1"/>
    <property type="molecule type" value="Genomic_DNA"/>
</dbReference>
<dbReference type="Proteomes" id="UP001200034">
    <property type="component" value="Unassembled WGS sequence"/>
</dbReference>
<dbReference type="InterPro" id="IPR050618">
    <property type="entry name" value="Ubq-SigPath_Reg"/>
</dbReference>
<organism evidence="2 3">
    <name type="scientific">Drosophila rubida</name>
    <dbReference type="NCBI Taxonomy" id="30044"/>
    <lineage>
        <taxon>Eukaryota</taxon>
        <taxon>Metazoa</taxon>
        <taxon>Ecdysozoa</taxon>
        <taxon>Arthropoda</taxon>
        <taxon>Hexapoda</taxon>
        <taxon>Insecta</taxon>
        <taxon>Pterygota</taxon>
        <taxon>Neoptera</taxon>
        <taxon>Endopterygota</taxon>
        <taxon>Diptera</taxon>
        <taxon>Brachycera</taxon>
        <taxon>Muscomorpha</taxon>
        <taxon>Ephydroidea</taxon>
        <taxon>Drosophilidae</taxon>
        <taxon>Drosophila</taxon>
    </lineage>
</organism>
<dbReference type="InterPro" id="IPR024964">
    <property type="entry name" value="CTLH/CRA"/>
</dbReference>
<dbReference type="InterPro" id="IPR006595">
    <property type="entry name" value="CTLH_C"/>
</dbReference>
<keyword evidence="3" id="KW-1185">Reference proteome</keyword>
<evidence type="ECO:0000313" key="3">
    <source>
        <dbReference type="Proteomes" id="UP001200034"/>
    </source>
</evidence>
<dbReference type="SMART" id="SM00667">
    <property type="entry name" value="LisH"/>
    <property type="match status" value="1"/>
</dbReference>
<evidence type="ECO:0000259" key="1">
    <source>
        <dbReference type="PROSITE" id="PS50897"/>
    </source>
</evidence>
<dbReference type="InterPro" id="IPR006594">
    <property type="entry name" value="LisH"/>
</dbReference>
<dbReference type="InterPro" id="IPR013144">
    <property type="entry name" value="CRA_dom"/>
</dbReference>
<reference evidence="2" key="1">
    <citation type="journal article" date="2021" name="Mol. Ecol. Resour.">
        <title>Phylogenomic analyses of the genus Drosophila reveals genomic signals of climate adaptation.</title>
        <authorList>
            <person name="Li F."/>
            <person name="Rane R.V."/>
            <person name="Luria V."/>
            <person name="Xiong Z."/>
            <person name="Chen J."/>
            <person name="Li Z."/>
            <person name="Catullo R.A."/>
            <person name="Griffin P.C."/>
            <person name="Schiffer M."/>
            <person name="Pearce S."/>
            <person name="Lee S.F."/>
            <person name="McElroy K."/>
            <person name="Stocker A."/>
            <person name="Shirriffs J."/>
            <person name="Cockerell F."/>
            <person name="Coppin C."/>
            <person name="Sgro C.M."/>
            <person name="Karger A."/>
            <person name="Cain J.W."/>
            <person name="Weber J.A."/>
            <person name="Santpere G."/>
            <person name="Kirschner M.W."/>
            <person name="Hoffmann A.A."/>
            <person name="Oakeshott J.G."/>
            <person name="Zhang G."/>
        </authorList>
    </citation>
    <scope>NUCLEOTIDE SEQUENCE</scope>
    <source>
        <strain evidence="2">BGI-SZ-2011g</strain>
    </source>
</reference>
<sequence length="225" mass="26005">MSYNEKSEAITKEEWLQRLEQFPFKQADMNRLIMNYLVTEGFKEAAEKFQHEAELEPSVELSSLDDRILIREAVQAGRIEEATHLVNQLHPDLLGSELYLFFHLQQLQLIELIRAGKVEEALAFAQSKLSESGDEIRFELERTLALLAFEKPQESPFADLLEQSYRQKIASELNSAILRCEHSEDSTPKMMFLLKLILWAQSKLDSRSISYPSMKNLETAQVEPK</sequence>
<protein>
    <recommendedName>
        <fullName evidence="1">CTLH domain-containing protein</fullName>
    </recommendedName>
</protein>
<feature type="domain" description="CTLH" evidence="1">
    <location>
        <begin position="63"/>
        <end position="120"/>
    </location>
</feature>
<comment type="caution">
    <text evidence="2">The sequence shown here is derived from an EMBL/GenBank/DDBJ whole genome shotgun (WGS) entry which is preliminary data.</text>
</comment>
<dbReference type="SMART" id="SM00668">
    <property type="entry name" value="CTLH"/>
    <property type="match status" value="1"/>
</dbReference>
<gene>
    <name evidence="2" type="ORF">KR093_009910</name>
</gene>
<dbReference type="AlphaFoldDB" id="A0AAD4PS70"/>
<accession>A0AAD4PS70</accession>
<dbReference type="PROSITE" id="PS50896">
    <property type="entry name" value="LISH"/>
    <property type="match status" value="1"/>
</dbReference>
<name>A0AAD4PS70_9MUSC</name>
<dbReference type="SMART" id="SM00757">
    <property type="entry name" value="CRA"/>
    <property type="match status" value="1"/>
</dbReference>
<dbReference type="Pfam" id="PF08513">
    <property type="entry name" value="LisH"/>
    <property type="match status" value="1"/>
</dbReference>
<proteinExistence type="predicted"/>
<dbReference type="PROSITE" id="PS50897">
    <property type="entry name" value="CTLH"/>
    <property type="match status" value="1"/>
</dbReference>
<dbReference type="Pfam" id="PF10607">
    <property type="entry name" value="CTLH"/>
    <property type="match status" value="1"/>
</dbReference>
<dbReference type="PANTHER" id="PTHR12864">
    <property type="entry name" value="RAN BINDING PROTEIN 9-RELATED"/>
    <property type="match status" value="1"/>
</dbReference>
<evidence type="ECO:0000313" key="2">
    <source>
        <dbReference type="EMBL" id="KAH8387853.1"/>
    </source>
</evidence>